<proteinExistence type="predicted"/>
<evidence type="ECO:0000256" key="1">
    <source>
        <dbReference type="SAM" id="MobiDB-lite"/>
    </source>
</evidence>
<protein>
    <submittedName>
        <fullName evidence="2">Uncharacterized protein</fullName>
    </submittedName>
</protein>
<dbReference type="Proteomes" id="UP001144280">
    <property type="component" value="Unassembled WGS sequence"/>
</dbReference>
<dbReference type="EMBL" id="BSDI01000010">
    <property type="protein sequence ID" value="GLH97342.1"/>
    <property type="molecule type" value="Genomic_DNA"/>
</dbReference>
<gene>
    <name evidence="2" type="ORF">Pa4123_26170</name>
</gene>
<evidence type="ECO:0000313" key="3">
    <source>
        <dbReference type="Proteomes" id="UP001144280"/>
    </source>
</evidence>
<sequence length="128" mass="14522">MAGWWPPGSNAPDEPAGASGGSEEGDWREPYGRGRRDPVSGLYEWYEYPEEVRRSQEGSPVTWEAVLTLWADVEADLHQVYGVDVEDRALMKARSWRWLKTRILGLLTTDCRVYRALAPKAGDEPQDQ</sequence>
<name>A0ABQ5QTK6_9ACTN</name>
<reference evidence="2" key="1">
    <citation type="submission" date="2022-12" db="EMBL/GenBank/DDBJ databases">
        <title>New Phytohabitans aurantiacus sp. RD004123 nov., an actinomycete isolated from soil.</title>
        <authorList>
            <person name="Triningsih D.W."/>
            <person name="Harunari E."/>
            <person name="Igarashi Y."/>
        </authorList>
    </citation>
    <scope>NUCLEOTIDE SEQUENCE</scope>
    <source>
        <strain evidence="2">RD004123</strain>
    </source>
</reference>
<comment type="caution">
    <text evidence="2">The sequence shown here is derived from an EMBL/GenBank/DDBJ whole genome shotgun (WGS) entry which is preliminary data.</text>
</comment>
<keyword evidence="3" id="KW-1185">Reference proteome</keyword>
<evidence type="ECO:0000313" key="2">
    <source>
        <dbReference type="EMBL" id="GLH97342.1"/>
    </source>
</evidence>
<organism evidence="2 3">
    <name type="scientific">Phytohabitans aurantiacus</name>
    <dbReference type="NCBI Taxonomy" id="3016789"/>
    <lineage>
        <taxon>Bacteria</taxon>
        <taxon>Bacillati</taxon>
        <taxon>Actinomycetota</taxon>
        <taxon>Actinomycetes</taxon>
        <taxon>Micromonosporales</taxon>
        <taxon>Micromonosporaceae</taxon>
    </lineage>
</organism>
<feature type="compositionally biased region" description="Basic and acidic residues" evidence="1">
    <location>
        <begin position="25"/>
        <end position="38"/>
    </location>
</feature>
<feature type="region of interest" description="Disordered" evidence="1">
    <location>
        <begin position="1"/>
        <end position="39"/>
    </location>
</feature>
<accession>A0ABQ5QTK6</accession>